<accession>A0A0G0Q5I5</accession>
<dbReference type="AlphaFoldDB" id="A0A0G0Q5I5"/>
<dbReference type="Pfam" id="PF14257">
    <property type="entry name" value="DUF4349"/>
    <property type="match status" value="1"/>
</dbReference>
<reference evidence="4 5" key="1">
    <citation type="journal article" date="2015" name="Nature">
        <title>rRNA introns, odd ribosomes, and small enigmatic genomes across a large radiation of phyla.</title>
        <authorList>
            <person name="Brown C.T."/>
            <person name="Hug L.A."/>
            <person name="Thomas B.C."/>
            <person name="Sharon I."/>
            <person name="Castelle C.J."/>
            <person name="Singh A."/>
            <person name="Wilkins M.J."/>
            <person name="Williams K.H."/>
            <person name="Banfield J.F."/>
        </authorList>
    </citation>
    <scope>NUCLEOTIDE SEQUENCE [LARGE SCALE GENOMIC DNA]</scope>
</reference>
<feature type="transmembrane region" description="Helical" evidence="2">
    <location>
        <begin position="278"/>
        <end position="300"/>
    </location>
</feature>
<evidence type="ECO:0000313" key="5">
    <source>
        <dbReference type="Proteomes" id="UP000034799"/>
    </source>
</evidence>
<proteinExistence type="predicted"/>
<comment type="caution">
    <text evidence="4">The sequence shown here is derived from an EMBL/GenBank/DDBJ whole genome shotgun (WGS) entry which is preliminary data.</text>
</comment>
<name>A0A0G0Q5I5_9BACT</name>
<organism evidence="4 5">
    <name type="scientific">candidate division WS6 bacterium GW2011_GWF2_39_15</name>
    <dbReference type="NCBI Taxonomy" id="1619100"/>
    <lineage>
        <taxon>Bacteria</taxon>
        <taxon>Candidatus Dojkabacteria</taxon>
    </lineage>
</organism>
<dbReference type="STRING" id="1619100.UT34_C0002G0177"/>
<evidence type="ECO:0000256" key="1">
    <source>
        <dbReference type="SAM" id="MobiDB-lite"/>
    </source>
</evidence>
<keyword evidence="2" id="KW-0812">Transmembrane</keyword>
<sequence>MTDKKFTPKNFTFIITVASLGLILLSILVFLYQAFVTDWSESSVNPTDSVVGSTEEGSGEGVVADYDKGMPDVLPAPDDSTATSEKDQKVVKTGTLNIAVDDFDDVDAKVRSDVKKVGGFVASTNDTGVEKDRTLVMTVKIPASSFDGFIDKVKGYASVVNSYTESATDVTKAYQDLQARLKNEKSLETALVGILDKATKVSDILEVQRQLSSVRQNIEVYESQIKYYDSQIDMSTITISMSLSSESLDVTGDEWQPGGIFREAVKALVALGKDLGTLGIWMVVFSPVILLLYLLAKWIVRKLKVS</sequence>
<gene>
    <name evidence="4" type="ORF">UT34_C0002G0177</name>
</gene>
<evidence type="ECO:0000256" key="2">
    <source>
        <dbReference type="SAM" id="Phobius"/>
    </source>
</evidence>
<evidence type="ECO:0000259" key="3">
    <source>
        <dbReference type="Pfam" id="PF14257"/>
    </source>
</evidence>
<feature type="transmembrane region" description="Helical" evidence="2">
    <location>
        <begin position="12"/>
        <end position="35"/>
    </location>
</feature>
<evidence type="ECO:0000313" key="4">
    <source>
        <dbReference type="EMBL" id="KKR05670.1"/>
    </source>
</evidence>
<dbReference type="Proteomes" id="UP000034799">
    <property type="component" value="Unassembled WGS sequence"/>
</dbReference>
<keyword evidence="2" id="KW-0472">Membrane</keyword>
<dbReference type="InterPro" id="IPR025645">
    <property type="entry name" value="DUF4349"/>
</dbReference>
<feature type="region of interest" description="Disordered" evidence="1">
    <location>
        <begin position="42"/>
        <end position="64"/>
    </location>
</feature>
<keyword evidence="2" id="KW-1133">Transmembrane helix</keyword>
<dbReference type="EMBL" id="LBWK01000002">
    <property type="protein sequence ID" value="KKR05670.1"/>
    <property type="molecule type" value="Genomic_DNA"/>
</dbReference>
<feature type="domain" description="DUF4349" evidence="3">
    <location>
        <begin position="88"/>
        <end position="295"/>
    </location>
</feature>
<protein>
    <recommendedName>
        <fullName evidence="3">DUF4349 domain-containing protein</fullName>
    </recommendedName>
</protein>